<dbReference type="SMART" id="SM00065">
    <property type="entry name" value="GAF"/>
    <property type="match status" value="1"/>
</dbReference>
<dbReference type="PATRIC" id="fig|35806.4.peg.1543"/>
<feature type="domain" description="PAC" evidence="12">
    <location>
        <begin position="541"/>
        <end position="593"/>
    </location>
</feature>
<keyword evidence="7" id="KW-0902">Two-component regulatory system</keyword>
<dbReference type="EMBL" id="AP014800">
    <property type="protein sequence ID" value="BAQ68652.1"/>
    <property type="molecule type" value="Genomic_DNA"/>
</dbReference>
<dbReference type="PROSITE" id="PS50113">
    <property type="entry name" value="PAC"/>
    <property type="match status" value="1"/>
</dbReference>
<dbReference type="SMART" id="SM00091">
    <property type="entry name" value="PAS"/>
    <property type="match status" value="4"/>
</dbReference>
<dbReference type="PROSITE" id="PS50109">
    <property type="entry name" value="HIS_KIN"/>
    <property type="match status" value="1"/>
</dbReference>
<evidence type="ECO:0000256" key="5">
    <source>
        <dbReference type="ARBA" id="ARBA00022777"/>
    </source>
</evidence>
<dbReference type="InterPro" id="IPR029016">
    <property type="entry name" value="GAF-like_dom_sf"/>
</dbReference>
<dbReference type="PANTHER" id="PTHR43065">
    <property type="entry name" value="SENSOR HISTIDINE KINASE"/>
    <property type="match status" value="1"/>
</dbReference>
<dbReference type="Pfam" id="PF01590">
    <property type="entry name" value="GAF"/>
    <property type="match status" value="1"/>
</dbReference>
<proteinExistence type="predicted"/>
<name>A0A0D6B0N0_RHOSU</name>
<dbReference type="InterPro" id="IPR000014">
    <property type="entry name" value="PAS"/>
</dbReference>
<keyword evidence="6" id="KW-0067">ATP-binding</keyword>
<evidence type="ECO:0000256" key="1">
    <source>
        <dbReference type="ARBA" id="ARBA00000085"/>
    </source>
</evidence>
<evidence type="ECO:0000259" key="12">
    <source>
        <dbReference type="PROSITE" id="PS50113"/>
    </source>
</evidence>
<dbReference type="InterPro" id="IPR005467">
    <property type="entry name" value="His_kinase_dom"/>
</dbReference>
<keyword evidence="4" id="KW-0547">Nucleotide-binding</keyword>
<evidence type="ECO:0000256" key="2">
    <source>
        <dbReference type="ARBA" id="ARBA00012438"/>
    </source>
</evidence>
<evidence type="ECO:0000313" key="13">
    <source>
        <dbReference type="EMBL" id="BAQ68652.1"/>
    </source>
</evidence>
<dbReference type="SUPFAM" id="SSF55874">
    <property type="entry name" value="ATPase domain of HSP90 chaperone/DNA topoisomerase II/histidine kinase"/>
    <property type="match status" value="1"/>
</dbReference>
<evidence type="ECO:0000313" key="14">
    <source>
        <dbReference type="Proteomes" id="UP000064912"/>
    </source>
</evidence>
<evidence type="ECO:0000259" key="10">
    <source>
        <dbReference type="PROSITE" id="PS50109"/>
    </source>
</evidence>
<dbReference type="InterPro" id="IPR036890">
    <property type="entry name" value="HATPase_C_sf"/>
</dbReference>
<dbReference type="eggNOG" id="COG0784">
    <property type="taxonomic scope" value="Bacteria"/>
</dbReference>
<evidence type="ECO:0000256" key="6">
    <source>
        <dbReference type="ARBA" id="ARBA00022840"/>
    </source>
</evidence>
<dbReference type="eggNOG" id="COG4191">
    <property type="taxonomic scope" value="Bacteria"/>
</dbReference>
<dbReference type="PROSITE" id="PS50110">
    <property type="entry name" value="RESPONSE_REGULATORY"/>
    <property type="match status" value="1"/>
</dbReference>
<feature type="domain" description="Response regulatory" evidence="11">
    <location>
        <begin position="1119"/>
        <end position="1236"/>
    </location>
</feature>
<dbReference type="PRINTS" id="PR00344">
    <property type="entry name" value="BCTRLSENSOR"/>
</dbReference>
<keyword evidence="9" id="KW-0175">Coiled coil</keyword>
<organism evidence="13 14">
    <name type="scientific">Rhodovulum sulfidophilum</name>
    <name type="common">Rhodobacter sulfidophilus</name>
    <dbReference type="NCBI Taxonomy" id="35806"/>
    <lineage>
        <taxon>Bacteria</taxon>
        <taxon>Pseudomonadati</taxon>
        <taxon>Pseudomonadota</taxon>
        <taxon>Alphaproteobacteria</taxon>
        <taxon>Rhodobacterales</taxon>
        <taxon>Paracoccaceae</taxon>
        <taxon>Rhodovulum</taxon>
    </lineage>
</organism>
<dbReference type="InterPro" id="IPR000700">
    <property type="entry name" value="PAS-assoc_C"/>
</dbReference>
<evidence type="ECO:0000256" key="3">
    <source>
        <dbReference type="ARBA" id="ARBA00022679"/>
    </source>
</evidence>
<dbReference type="SMART" id="SM00086">
    <property type="entry name" value="PAC"/>
    <property type="match status" value="2"/>
</dbReference>
<evidence type="ECO:0000256" key="9">
    <source>
        <dbReference type="SAM" id="Coils"/>
    </source>
</evidence>
<dbReference type="KEGG" id="rsu:NHU_01494"/>
<dbReference type="Pfam" id="PF02518">
    <property type="entry name" value="HATPase_c"/>
    <property type="match status" value="1"/>
</dbReference>
<dbReference type="Gene3D" id="3.30.450.20">
    <property type="entry name" value="PAS domain"/>
    <property type="match status" value="4"/>
</dbReference>
<dbReference type="SUPFAM" id="SSF55785">
    <property type="entry name" value="PYP-like sensor domain (PAS domain)"/>
    <property type="match status" value="4"/>
</dbReference>
<dbReference type="Pfam" id="PF00072">
    <property type="entry name" value="Response_reg"/>
    <property type="match status" value="1"/>
</dbReference>
<dbReference type="Pfam" id="PF12860">
    <property type="entry name" value="PAS_7"/>
    <property type="match status" value="1"/>
</dbReference>
<dbReference type="SUPFAM" id="SSF52172">
    <property type="entry name" value="CheY-like"/>
    <property type="match status" value="1"/>
</dbReference>
<feature type="coiled-coil region" evidence="9">
    <location>
        <begin position="584"/>
        <end position="611"/>
    </location>
</feature>
<evidence type="ECO:0000256" key="8">
    <source>
        <dbReference type="PROSITE-ProRule" id="PRU00169"/>
    </source>
</evidence>
<dbReference type="InterPro" id="IPR001610">
    <property type="entry name" value="PAC"/>
</dbReference>
<evidence type="ECO:0000259" key="11">
    <source>
        <dbReference type="PROSITE" id="PS50110"/>
    </source>
</evidence>
<dbReference type="InterPro" id="IPR001789">
    <property type="entry name" value="Sig_transdc_resp-reg_receiver"/>
</dbReference>
<dbReference type="PANTHER" id="PTHR43065:SF46">
    <property type="entry name" value="C4-DICARBOXYLATE TRANSPORT SENSOR PROTEIN DCTB"/>
    <property type="match status" value="1"/>
</dbReference>
<protein>
    <recommendedName>
        <fullName evidence="2">histidine kinase</fullName>
        <ecNumber evidence="2">2.7.13.3</ecNumber>
    </recommendedName>
</protein>
<feature type="modified residue" description="4-aspartylphosphate" evidence="8">
    <location>
        <position position="1170"/>
    </location>
</feature>
<dbReference type="eggNOG" id="COG2202">
    <property type="taxonomic scope" value="Bacteria"/>
</dbReference>
<dbReference type="Pfam" id="PF08448">
    <property type="entry name" value="PAS_4"/>
    <property type="match status" value="2"/>
</dbReference>
<feature type="coiled-coil region" evidence="9">
    <location>
        <begin position="831"/>
        <end position="858"/>
    </location>
</feature>
<evidence type="ECO:0000256" key="7">
    <source>
        <dbReference type="ARBA" id="ARBA00023012"/>
    </source>
</evidence>
<feature type="domain" description="Histidine kinase" evidence="10">
    <location>
        <begin position="867"/>
        <end position="1092"/>
    </location>
</feature>
<dbReference type="NCBIfam" id="TIGR00229">
    <property type="entry name" value="sensory_box"/>
    <property type="match status" value="2"/>
</dbReference>
<dbReference type="InterPro" id="IPR035965">
    <property type="entry name" value="PAS-like_dom_sf"/>
</dbReference>
<dbReference type="SMART" id="SM00448">
    <property type="entry name" value="REC"/>
    <property type="match status" value="1"/>
</dbReference>
<dbReference type="InterPro" id="IPR004358">
    <property type="entry name" value="Sig_transdc_His_kin-like_C"/>
</dbReference>
<dbReference type="InterPro" id="IPR011006">
    <property type="entry name" value="CheY-like_superfamily"/>
</dbReference>
<dbReference type="SUPFAM" id="SSF55781">
    <property type="entry name" value="GAF domain-like"/>
    <property type="match status" value="1"/>
</dbReference>
<dbReference type="InterPro" id="IPR003018">
    <property type="entry name" value="GAF"/>
</dbReference>
<dbReference type="Gene3D" id="3.30.450.40">
    <property type="match status" value="1"/>
</dbReference>
<accession>A0A0D6B0N0</accession>
<sequence>MPWERVDRLPRYAMKPTPEDQAQTCPEALPERAFLEGVATVFGCGKVALLYPDPAANGRLRVTAAAPVGLKGRSFPAEWGLLGAWRQDDLKKNPGLAEMAALLPGMSSLLLVRPCPSGPRDIALLCLDPRPGVFTDAQIPFLEHSARALIHALPGGPDARMATARARPAAAPEASLNAACGLCDSTATAEGGQAALAGIIASIGTQFGASRCVLWQHRERAFRPVLIWKPPDTQTGPAQIPADAEMAAFLARRIETFTSMRPVALEEEAMLGRLGIGARLILPFRDGAELGGVLCIDRVTGQRPFAHRDVALLSCLTGAAGLLLCQQETHRLAEAERALLEGERNRMRAVFDLLPDTVIELDAERRYTHIHSHSRGSVRGRIDGLLGFRPEDCLPQATAEAIHALLDRAEAAGFAALPELVHPPAPAAGPKIYTLSAATHATAPAQASPGYVLVIRDVTEEIAQRRERDRLGRVVEHMTREVFLTDCSHRLTWTNRATEEHIGRPVDRLAGLSPRQAFGTVWSDATRLDQVCEQLEADNGFAGEAAFLDHGGTKVWFDIAVTPLCDGSGGREGWMWILSDITERRRDKDRLAQIARRAREAEERVVQAIETLPDAFAFFDSQDRLILFNDRYRQFYPHSAPAIELGQTFEAILRYGLAHGEYPSDSRNGEAMLAERLARHRRPYDESEQHLADGRWLRVIERRTPDGGYVGLRSDITELKQLAQRAQADRLAAMDLSRDAIAIAGPDGHFLYMNPAHRDMFGLDATEGCRKRTWTELYDGETPELMTRTALPALDARGNWRGEVWYRRPDGSRVLHELSLTRRHAGGILCIARDLSERVRANRELARLRDDLQVARQRELIGHLSIGLTHDFNNLLAAISGSASLIADSGIIGPNVQRIQLAVGQASGLLRRLSDFGMRPPLRERVDMRGPVRAAVDLLLADGSGAVELQLDLPARPVMVDAVQTDMMQVALNLLTNARDSILSEEYPTGRGRIRIALCIASDAELRRPLAFGSVDPARAYCLLEVEDDGPGLDADARSQVFAPRLFSPSAVDCGSGLAILPSIVGKNGGAIALTSDGASGARFSVFWPLDSDRNAAPATPDGSRHRSRPLSGRLDGHMVLVTDDNPDVLRVISAILENAGAEVAGCTMAEDALEAVSEDPRHWDLLVTDYAMPSMSGARLAREVHAHVPDLPVLLMTAHTDWRTHGEGHSGREFAAVLGKPISSADLLAAAEAAILDR</sequence>
<evidence type="ECO:0000256" key="4">
    <source>
        <dbReference type="ARBA" id="ARBA00022741"/>
    </source>
</evidence>
<keyword evidence="3" id="KW-0808">Transferase</keyword>
<dbReference type="InterPro" id="IPR003594">
    <property type="entry name" value="HATPase_dom"/>
</dbReference>
<keyword evidence="8" id="KW-0597">Phosphoprotein</keyword>
<reference evidence="13 14" key="1">
    <citation type="submission" date="2015-02" db="EMBL/GenBank/DDBJ databases">
        <title>Genome sequene of Rhodovulum sulfidophilum DSM 2351.</title>
        <authorList>
            <person name="Nagao N."/>
        </authorList>
    </citation>
    <scope>NUCLEOTIDE SEQUENCE [LARGE SCALE GENOMIC DNA]</scope>
    <source>
        <strain evidence="13 14">DSM 2351</strain>
    </source>
</reference>
<dbReference type="Proteomes" id="UP000064912">
    <property type="component" value="Chromosome"/>
</dbReference>
<dbReference type="EC" id="2.7.13.3" evidence="2"/>
<dbReference type="GO" id="GO:0004673">
    <property type="term" value="F:protein histidine kinase activity"/>
    <property type="evidence" value="ECO:0007669"/>
    <property type="project" value="UniProtKB-EC"/>
</dbReference>
<dbReference type="Gene3D" id="3.40.50.2300">
    <property type="match status" value="1"/>
</dbReference>
<dbReference type="InterPro" id="IPR013656">
    <property type="entry name" value="PAS_4"/>
</dbReference>
<dbReference type="GO" id="GO:0005524">
    <property type="term" value="F:ATP binding"/>
    <property type="evidence" value="ECO:0007669"/>
    <property type="project" value="UniProtKB-KW"/>
</dbReference>
<dbReference type="SMART" id="SM00387">
    <property type="entry name" value="HATPase_c"/>
    <property type="match status" value="1"/>
</dbReference>
<dbReference type="GO" id="GO:0000160">
    <property type="term" value="P:phosphorelay signal transduction system"/>
    <property type="evidence" value="ECO:0007669"/>
    <property type="project" value="UniProtKB-KW"/>
</dbReference>
<dbReference type="AlphaFoldDB" id="A0A0D6B0N0"/>
<gene>
    <name evidence="13" type="ORF">NHU_01494</name>
</gene>
<comment type="catalytic activity">
    <reaction evidence="1">
        <text>ATP + protein L-histidine = ADP + protein N-phospho-L-histidine.</text>
        <dbReference type="EC" id="2.7.13.3"/>
    </reaction>
</comment>
<dbReference type="Gene3D" id="3.30.565.10">
    <property type="entry name" value="Histidine kinase-like ATPase, C-terminal domain"/>
    <property type="match status" value="1"/>
</dbReference>
<dbReference type="CDD" id="cd00130">
    <property type="entry name" value="PAS"/>
    <property type="match status" value="2"/>
</dbReference>
<keyword evidence="5" id="KW-0418">Kinase</keyword>